<protein>
    <recommendedName>
        <fullName evidence="10">Glycerol-3-phosphate acyltransferase</fullName>
    </recommendedName>
    <alternativeName>
        <fullName evidence="10">Acyl-PO4 G3P acyltransferase</fullName>
    </alternativeName>
    <alternativeName>
        <fullName evidence="10">Acyl-phosphate--glycerol-3-phosphate acyltransferase</fullName>
    </alternativeName>
    <alternativeName>
        <fullName evidence="10">G3P acyltransferase</fullName>
        <shortName evidence="10">GPAT</shortName>
        <ecNumber evidence="10">2.3.1.275</ecNumber>
    </alternativeName>
    <alternativeName>
        <fullName evidence="10">Lysophosphatidic acid synthase</fullName>
        <shortName evidence="10">LPA synthase</shortName>
    </alternativeName>
</protein>
<dbReference type="PANTHER" id="PTHR30309">
    <property type="entry name" value="INNER MEMBRANE PROTEIN YGIH"/>
    <property type="match status" value="1"/>
</dbReference>
<organism evidence="11 12">
    <name type="scientific">Solimonas terrae</name>
    <dbReference type="NCBI Taxonomy" id="1396819"/>
    <lineage>
        <taxon>Bacteria</taxon>
        <taxon>Pseudomonadati</taxon>
        <taxon>Pseudomonadota</taxon>
        <taxon>Gammaproteobacteria</taxon>
        <taxon>Nevskiales</taxon>
        <taxon>Nevskiaceae</taxon>
        <taxon>Solimonas</taxon>
    </lineage>
</organism>
<feature type="transmembrane region" description="Helical" evidence="10">
    <location>
        <begin position="53"/>
        <end position="72"/>
    </location>
</feature>
<evidence type="ECO:0000256" key="3">
    <source>
        <dbReference type="ARBA" id="ARBA00022679"/>
    </source>
</evidence>
<dbReference type="NCBIfam" id="TIGR00023">
    <property type="entry name" value="glycerol-3-phosphate 1-O-acyltransferase PlsY"/>
    <property type="match status" value="1"/>
</dbReference>
<keyword evidence="5 10" id="KW-1133">Transmembrane helix</keyword>
<keyword evidence="6 10" id="KW-0443">Lipid metabolism</keyword>
<dbReference type="AlphaFoldDB" id="A0A6M2BSB8"/>
<evidence type="ECO:0000256" key="4">
    <source>
        <dbReference type="ARBA" id="ARBA00022692"/>
    </source>
</evidence>
<comment type="catalytic activity">
    <reaction evidence="10">
        <text>an acyl phosphate + sn-glycerol 3-phosphate = a 1-acyl-sn-glycero-3-phosphate + phosphate</text>
        <dbReference type="Rhea" id="RHEA:34075"/>
        <dbReference type="ChEBI" id="CHEBI:43474"/>
        <dbReference type="ChEBI" id="CHEBI:57597"/>
        <dbReference type="ChEBI" id="CHEBI:57970"/>
        <dbReference type="ChEBI" id="CHEBI:59918"/>
        <dbReference type="EC" id="2.3.1.275"/>
    </reaction>
</comment>
<evidence type="ECO:0000256" key="5">
    <source>
        <dbReference type="ARBA" id="ARBA00022989"/>
    </source>
</evidence>
<dbReference type="GO" id="GO:0008654">
    <property type="term" value="P:phospholipid biosynthetic process"/>
    <property type="evidence" value="ECO:0007669"/>
    <property type="project" value="UniProtKB-UniRule"/>
</dbReference>
<dbReference type="SMART" id="SM01207">
    <property type="entry name" value="G3P_acyltransf"/>
    <property type="match status" value="1"/>
</dbReference>
<evidence type="ECO:0000256" key="9">
    <source>
        <dbReference type="ARBA" id="ARBA00023264"/>
    </source>
</evidence>
<evidence type="ECO:0000313" key="11">
    <source>
        <dbReference type="EMBL" id="NGY05496.1"/>
    </source>
</evidence>
<keyword evidence="4 10" id="KW-0812">Transmembrane</keyword>
<feature type="transmembrane region" description="Helical" evidence="10">
    <location>
        <begin position="114"/>
        <end position="138"/>
    </location>
</feature>
<comment type="caution">
    <text evidence="11">The sequence shown here is derived from an EMBL/GenBank/DDBJ whole genome shotgun (WGS) entry which is preliminary data.</text>
</comment>
<dbReference type="PANTHER" id="PTHR30309:SF0">
    <property type="entry name" value="GLYCEROL-3-PHOSPHATE ACYLTRANSFERASE-RELATED"/>
    <property type="match status" value="1"/>
</dbReference>
<dbReference type="Pfam" id="PF02660">
    <property type="entry name" value="G3P_acyltransf"/>
    <property type="match status" value="1"/>
</dbReference>
<dbReference type="HAMAP" id="MF_01043">
    <property type="entry name" value="PlsY"/>
    <property type="match status" value="1"/>
</dbReference>
<dbReference type="Proteomes" id="UP000472676">
    <property type="component" value="Unassembled WGS sequence"/>
</dbReference>
<proteinExistence type="inferred from homology"/>
<comment type="pathway">
    <text evidence="10">Lipid metabolism; phospholipid metabolism.</text>
</comment>
<keyword evidence="12" id="KW-1185">Reference proteome</keyword>
<evidence type="ECO:0000313" key="12">
    <source>
        <dbReference type="Proteomes" id="UP000472676"/>
    </source>
</evidence>
<keyword evidence="7 10" id="KW-0472">Membrane</keyword>
<accession>A0A6M2BSB8</accession>
<keyword evidence="9 10" id="KW-1208">Phospholipid metabolism</keyword>
<comment type="function">
    <text evidence="10">Catalyzes the transfer of an acyl group from acyl-phosphate (acyl-PO(4)) to glycerol-3-phosphate (G3P) to form lysophosphatidic acid (LPA). This enzyme utilizes acyl-phosphate as fatty acyl donor, but not acyl-CoA or acyl-ACP.</text>
</comment>
<dbReference type="GO" id="GO:0043772">
    <property type="term" value="F:acyl-phosphate glycerol-3-phosphate acyltransferase activity"/>
    <property type="evidence" value="ECO:0007669"/>
    <property type="project" value="UniProtKB-UniRule"/>
</dbReference>
<dbReference type="EC" id="2.3.1.275" evidence="10"/>
<feature type="transmembrane region" description="Helical" evidence="10">
    <location>
        <begin position="169"/>
        <end position="186"/>
    </location>
</feature>
<comment type="subcellular location">
    <subcellularLocation>
        <location evidence="10">Cell membrane</location>
        <topology evidence="10">Multi-pass membrane protein</topology>
    </subcellularLocation>
</comment>
<dbReference type="GO" id="GO:0005886">
    <property type="term" value="C:plasma membrane"/>
    <property type="evidence" value="ECO:0007669"/>
    <property type="project" value="UniProtKB-SubCell"/>
</dbReference>
<keyword evidence="11" id="KW-0012">Acyltransferase</keyword>
<evidence type="ECO:0000256" key="6">
    <source>
        <dbReference type="ARBA" id="ARBA00023098"/>
    </source>
</evidence>
<reference evidence="11 12" key="1">
    <citation type="journal article" date="2014" name="Int. J. Syst. Evol. Microbiol.">
        <title>Solimonas terrae sp. nov., isolated from soil.</title>
        <authorList>
            <person name="Kim S.J."/>
            <person name="Moon J.Y."/>
            <person name="Weon H.Y."/>
            <person name="Ahn J.H."/>
            <person name="Chen W.M."/>
            <person name="Kwon S.W."/>
        </authorList>
    </citation>
    <scope>NUCLEOTIDE SEQUENCE [LARGE SCALE GENOMIC DNA]</scope>
    <source>
        <strain evidence="11 12">KIS83-12</strain>
    </source>
</reference>
<keyword evidence="1 10" id="KW-1003">Cell membrane</keyword>
<keyword evidence="3 10" id="KW-0808">Transferase</keyword>
<dbReference type="UniPathway" id="UPA00085"/>
<dbReference type="EMBL" id="JAAMOW010000006">
    <property type="protein sequence ID" value="NGY05496.1"/>
    <property type="molecule type" value="Genomic_DNA"/>
</dbReference>
<evidence type="ECO:0000256" key="8">
    <source>
        <dbReference type="ARBA" id="ARBA00023209"/>
    </source>
</evidence>
<dbReference type="InterPro" id="IPR003811">
    <property type="entry name" value="G3P_acylTferase_PlsY"/>
</dbReference>
<comment type="similarity">
    <text evidence="10">Belongs to the PlsY family.</text>
</comment>
<feature type="transmembrane region" description="Helical" evidence="10">
    <location>
        <begin position="145"/>
        <end position="163"/>
    </location>
</feature>
<evidence type="ECO:0000256" key="10">
    <source>
        <dbReference type="HAMAP-Rule" id="MF_01043"/>
    </source>
</evidence>
<evidence type="ECO:0000256" key="2">
    <source>
        <dbReference type="ARBA" id="ARBA00022516"/>
    </source>
</evidence>
<name>A0A6M2BSB8_9GAMM</name>
<keyword evidence="2 10" id="KW-0444">Lipid biosynthesis</keyword>
<evidence type="ECO:0000256" key="7">
    <source>
        <dbReference type="ARBA" id="ARBA00023136"/>
    </source>
</evidence>
<dbReference type="RefSeq" id="WP_166257136.1">
    <property type="nucleotide sequence ID" value="NZ_JAAMOW010000006.1"/>
</dbReference>
<comment type="subunit">
    <text evidence="10">Probably interacts with PlsX.</text>
</comment>
<evidence type="ECO:0000256" key="1">
    <source>
        <dbReference type="ARBA" id="ARBA00022475"/>
    </source>
</evidence>
<sequence length="215" mass="22639">MIDLIVKTLLAYLLGNLMGGQLMGCLRGGIDLRTVGSGNVGATNALRTQGKGFALGVLAIDVLKGVIAALLLPRLPSLGTLLVTAQEQAYACGVAVVLGHCYPAFAGFRGGKGVATLAGVFATLLGAALLWMLLAFVLVILLSGYVSLATLTAAATAIAWLAICEPQQLFAATGLFVLAMAVLVTWKHRENIVRLARGEEHRFEKARVLGRWLQR</sequence>
<keyword evidence="8 10" id="KW-0594">Phospholipid biosynthesis</keyword>
<gene>
    <name evidence="10 11" type="primary">plsY</name>
    <name evidence="11" type="ORF">G7Y85_12025</name>
</gene>